<proteinExistence type="predicted"/>
<accession>A0ACB8FT39</accession>
<evidence type="ECO:0000313" key="1">
    <source>
        <dbReference type="EMBL" id="KAH8008219.1"/>
    </source>
</evidence>
<keyword evidence="2" id="KW-1185">Reference proteome</keyword>
<name>A0ACB8FT39_9SAUR</name>
<gene>
    <name evidence="1" type="ORF">K3G42_028404</name>
</gene>
<dbReference type="EMBL" id="CM037619">
    <property type="protein sequence ID" value="KAH8008219.1"/>
    <property type="molecule type" value="Genomic_DNA"/>
</dbReference>
<dbReference type="Proteomes" id="UP000827872">
    <property type="component" value="Linkage Group LG06"/>
</dbReference>
<evidence type="ECO:0000313" key="2">
    <source>
        <dbReference type="Proteomes" id="UP000827872"/>
    </source>
</evidence>
<reference evidence="1" key="1">
    <citation type="submission" date="2021-08" db="EMBL/GenBank/DDBJ databases">
        <title>The first chromosome-level gecko genome reveals the dynamic sex chromosomes of Neotropical dwarf geckos (Sphaerodactylidae: Sphaerodactylus).</title>
        <authorList>
            <person name="Pinto B.J."/>
            <person name="Keating S.E."/>
            <person name="Gamble T."/>
        </authorList>
    </citation>
    <scope>NUCLEOTIDE SEQUENCE</scope>
    <source>
        <strain evidence="1">TG3544</strain>
    </source>
</reference>
<protein>
    <submittedName>
        <fullName evidence="1">Uncharacterized protein</fullName>
    </submittedName>
</protein>
<organism evidence="1 2">
    <name type="scientific">Sphaerodactylus townsendi</name>
    <dbReference type="NCBI Taxonomy" id="933632"/>
    <lineage>
        <taxon>Eukaryota</taxon>
        <taxon>Metazoa</taxon>
        <taxon>Chordata</taxon>
        <taxon>Craniata</taxon>
        <taxon>Vertebrata</taxon>
        <taxon>Euteleostomi</taxon>
        <taxon>Lepidosauria</taxon>
        <taxon>Squamata</taxon>
        <taxon>Bifurcata</taxon>
        <taxon>Gekkota</taxon>
        <taxon>Sphaerodactylidae</taxon>
        <taxon>Sphaerodactylus</taxon>
    </lineage>
</organism>
<sequence>MTWLGLPSAALGVFGELHGRQGLLQGFFSWVPSSPQGCFILATMPPTGAPQWLQMNLSYRSTSMASTCISFFLLTISLFSPSWTKVIAPETNESSSPAGEACNKLVCDRPNEDNGTLGYGSMALYTVGVSWKDMTSIGHMHFTWSFCLAWLVFSLYFMNGFFSLVTHILYPVVGVGWHRNQILEGRVQELSAGDNMAVGAPPVLPYQEDSTNSEVNAFPVPSICINSTIL</sequence>
<comment type="caution">
    <text evidence="1">The sequence shown here is derived from an EMBL/GenBank/DDBJ whole genome shotgun (WGS) entry which is preliminary data.</text>
</comment>